<organism evidence="1 2">
    <name type="scientific">Coemansia pectinata</name>
    <dbReference type="NCBI Taxonomy" id="1052879"/>
    <lineage>
        <taxon>Eukaryota</taxon>
        <taxon>Fungi</taxon>
        <taxon>Fungi incertae sedis</taxon>
        <taxon>Zoopagomycota</taxon>
        <taxon>Kickxellomycotina</taxon>
        <taxon>Kickxellomycetes</taxon>
        <taxon>Kickxellales</taxon>
        <taxon>Kickxellaceae</taxon>
        <taxon>Coemansia</taxon>
    </lineage>
</organism>
<dbReference type="OrthoDB" id="10581547at2759"/>
<comment type="caution">
    <text evidence="1">The sequence shown here is derived from an EMBL/GenBank/DDBJ whole genome shotgun (WGS) entry which is preliminary data.</text>
</comment>
<proteinExistence type="predicted"/>
<keyword evidence="2" id="KW-1185">Reference proteome</keyword>
<dbReference type="EMBL" id="JANBUH010000321">
    <property type="protein sequence ID" value="KAJ2752102.1"/>
    <property type="molecule type" value="Genomic_DNA"/>
</dbReference>
<gene>
    <name evidence="1" type="ORF">GGI19_004052</name>
</gene>
<protein>
    <submittedName>
        <fullName evidence="1">Uncharacterized protein</fullName>
    </submittedName>
</protein>
<evidence type="ECO:0000313" key="1">
    <source>
        <dbReference type="EMBL" id="KAJ2752102.1"/>
    </source>
</evidence>
<reference evidence="1" key="1">
    <citation type="submission" date="2022-07" db="EMBL/GenBank/DDBJ databases">
        <title>Phylogenomic reconstructions and comparative analyses of Kickxellomycotina fungi.</title>
        <authorList>
            <person name="Reynolds N.K."/>
            <person name="Stajich J.E."/>
            <person name="Barry K."/>
            <person name="Grigoriev I.V."/>
            <person name="Crous P."/>
            <person name="Smith M.E."/>
        </authorList>
    </citation>
    <scope>NUCLEOTIDE SEQUENCE</scope>
    <source>
        <strain evidence="1">BCRC 34297</strain>
    </source>
</reference>
<dbReference type="AlphaFoldDB" id="A0A9W8GZG5"/>
<sequence>MSSPSMLQKLPLHVVQILVGFVVDSCRSEWGDINTYAKEYVVLLRPLLWVCRNTRAVALSLYCSYYNLDIVDMVFNMGGETEHLLPYPRTLGYPTHELAKTMYILVDDESICAGHALQSLSLLPYGGYTFPKVRTADIYMLVGGLDVDSRTDSAVAEANISAFIQWIQNAVPLVNKIRVRPRFSDTEVVATGRYYGSLISQLFQLADRMKYGHSQQNNVPVELQLDNINNLVHITYDFDGDIGQFIQLARQNSQTLECLVLEYGADADLYRLIRDVGGGLVTFPHLQILKMNGISGLPPSPRPIFPGAMPFPSLQIISNNAYYAFGDDTLFRGNAATLRDLELTVDRFTVAMIRRYRVFASDSHPKLQCVAIRVLSDGNHPDVFATAAEYIRFTLDISPRVATLVFETGFSCGEFLSQLTLRENYAYIQNLTIQFTQLTFVDVITLIKSLPLLSVLCARYPVIGPIPNDVAIVNLPAFVCAAYAPISMRFRYWRLSYYMGLAEEFEAAVCVLMLAFVCPNFDFVIPTSLVVKSFKAQLEQVIGVWRIEEHEPRLRRLVTHLPQVF</sequence>
<evidence type="ECO:0000313" key="2">
    <source>
        <dbReference type="Proteomes" id="UP001140011"/>
    </source>
</evidence>
<accession>A0A9W8GZG5</accession>
<name>A0A9W8GZG5_9FUNG</name>
<dbReference type="Proteomes" id="UP001140011">
    <property type="component" value="Unassembled WGS sequence"/>
</dbReference>